<organism evidence="2 3">
    <name type="scientific">Glutamicibacter bergerei</name>
    <dbReference type="NCBI Taxonomy" id="256702"/>
    <lineage>
        <taxon>Bacteria</taxon>
        <taxon>Bacillati</taxon>
        <taxon>Actinomycetota</taxon>
        <taxon>Actinomycetes</taxon>
        <taxon>Micrococcales</taxon>
        <taxon>Micrococcaceae</taxon>
        <taxon>Glutamicibacter</taxon>
    </lineage>
</organism>
<dbReference type="Pfam" id="PF04167">
    <property type="entry name" value="DUF402"/>
    <property type="match status" value="1"/>
</dbReference>
<dbReference type="Proteomes" id="UP001595884">
    <property type="component" value="Unassembled WGS sequence"/>
</dbReference>
<dbReference type="InterPro" id="IPR035930">
    <property type="entry name" value="FomD-like_sf"/>
</dbReference>
<comment type="caution">
    <text evidence="2">The sequence shown here is derived from an EMBL/GenBank/DDBJ whole genome shotgun (WGS) entry which is preliminary data.</text>
</comment>
<dbReference type="SUPFAM" id="SSF159234">
    <property type="entry name" value="FomD-like"/>
    <property type="match status" value="1"/>
</dbReference>
<dbReference type="RefSeq" id="WP_240520443.1">
    <property type="nucleotide sequence ID" value="NZ_BAAAVQ010000038.1"/>
</dbReference>
<feature type="domain" description="DUF402" evidence="1">
    <location>
        <begin position="55"/>
        <end position="173"/>
    </location>
</feature>
<keyword evidence="3" id="KW-1185">Reference proteome</keyword>
<evidence type="ECO:0000259" key="1">
    <source>
        <dbReference type="Pfam" id="PF04167"/>
    </source>
</evidence>
<sequence length="195" mass="22121">MSASMPFPTGLTRTPESVRFGSLIVSRAWKYDGTPHWVVPGFYLGADEHGHWLHQPAGSLVARPGTAHLALTDALCLIPHHGFWVATLYSDAADDFDVYIDLATSIGWHPLRRGGWEVNSVDMDLDVIRSRTRDTFLDDEDEFEEHALKMNYPEELQRQMRETSTSLMAQVAENLPPFTHSHRQLWLAKVAELPR</sequence>
<evidence type="ECO:0000313" key="2">
    <source>
        <dbReference type="EMBL" id="MFC4717600.1"/>
    </source>
</evidence>
<dbReference type="EMBL" id="JBHSHE010000077">
    <property type="protein sequence ID" value="MFC4717600.1"/>
    <property type="molecule type" value="Genomic_DNA"/>
</dbReference>
<evidence type="ECO:0000313" key="3">
    <source>
        <dbReference type="Proteomes" id="UP001595884"/>
    </source>
</evidence>
<dbReference type="Gene3D" id="2.40.380.10">
    <property type="entry name" value="FomD-like"/>
    <property type="match status" value="1"/>
</dbReference>
<accession>A0ABV9MQL9</accession>
<dbReference type="InterPro" id="IPR007295">
    <property type="entry name" value="DUF402"/>
</dbReference>
<reference evidence="3" key="1">
    <citation type="journal article" date="2019" name="Int. J. Syst. Evol. Microbiol.">
        <title>The Global Catalogue of Microorganisms (GCM) 10K type strain sequencing project: providing services to taxonomists for standard genome sequencing and annotation.</title>
        <authorList>
            <consortium name="The Broad Institute Genomics Platform"/>
            <consortium name="The Broad Institute Genome Sequencing Center for Infectious Disease"/>
            <person name="Wu L."/>
            <person name="Ma J."/>
        </authorList>
    </citation>
    <scope>NUCLEOTIDE SEQUENCE [LARGE SCALE GENOMIC DNA]</scope>
    <source>
        <strain evidence="3">CGMCC 1.12849</strain>
    </source>
</reference>
<name>A0ABV9MQL9_9MICC</name>
<gene>
    <name evidence="2" type="ORF">ACFO7V_15835</name>
</gene>
<proteinExistence type="predicted"/>
<protein>
    <submittedName>
        <fullName evidence="2">DUF402 domain-containing protein</fullName>
    </submittedName>
</protein>